<dbReference type="AlphaFoldDB" id="A0A2C4PMD5"/>
<comment type="caution">
    <text evidence="1">The sequence shown here is derived from an EMBL/GenBank/DDBJ whole genome shotgun (WGS) entry which is preliminary data.</text>
</comment>
<proteinExistence type="predicted"/>
<dbReference type="EMBL" id="NUSQ01000109">
    <property type="protein sequence ID" value="PHD66215.1"/>
    <property type="molecule type" value="Genomic_DNA"/>
</dbReference>
<dbReference type="Proteomes" id="UP000225997">
    <property type="component" value="Unassembled WGS sequence"/>
</dbReference>
<protein>
    <recommendedName>
        <fullName evidence="3">DUF4279 domain-containing protein</fullName>
    </recommendedName>
</protein>
<organism evidence="1 2">
    <name type="scientific">Bacillus toyonensis</name>
    <dbReference type="NCBI Taxonomy" id="155322"/>
    <lineage>
        <taxon>Bacteria</taxon>
        <taxon>Bacillati</taxon>
        <taxon>Bacillota</taxon>
        <taxon>Bacilli</taxon>
        <taxon>Bacillales</taxon>
        <taxon>Bacillaceae</taxon>
        <taxon>Bacillus</taxon>
        <taxon>Bacillus cereus group</taxon>
    </lineage>
</organism>
<dbReference type="RefSeq" id="WP_100061930.1">
    <property type="nucleotide sequence ID" value="NZ_NUSQ01000109.1"/>
</dbReference>
<evidence type="ECO:0000313" key="1">
    <source>
        <dbReference type="EMBL" id="PHD66215.1"/>
    </source>
</evidence>
<gene>
    <name evidence="1" type="ORF">COF40_22150</name>
</gene>
<reference evidence="1 2" key="1">
    <citation type="submission" date="2017-09" db="EMBL/GenBank/DDBJ databases">
        <title>Large-scale bioinformatics analysis of Bacillus genomes uncovers conserved roles of natural products in bacterial physiology.</title>
        <authorList>
            <consortium name="Agbiome Team Llc"/>
            <person name="Bleich R.M."/>
            <person name="Grubbs K.J."/>
            <person name="Santa Maria K.C."/>
            <person name="Allen S.E."/>
            <person name="Farag S."/>
            <person name="Shank E.A."/>
            <person name="Bowers A."/>
        </authorList>
    </citation>
    <scope>NUCLEOTIDE SEQUENCE [LARGE SCALE GENOMIC DNA]</scope>
    <source>
        <strain evidence="1 2">AFS044250</strain>
    </source>
</reference>
<sequence length="144" mass="16584">MDETQVMVYFNLSGDEFPVEVVSERLQVSPTKSYKKGDVIRKTNETENITRNYTSWQLSTGYQESLDVGDVMEQVILKIKDKSAIINELKREFGLECRFTIVIKINDGYTPAFHLDNPVIDFANSIKADFDIDLYANPYVEEIK</sequence>
<dbReference type="Pfam" id="PF14106">
    <property type="entry name" value="DUF4279"/>
    <property type="match status" value="1"/>
</dbReference>
<evidence type="ECO:0000313" key="2">
    <source>
        <dbReference type="Proteomes" id="UP000225997"/>
    </source>
</evidence>
<dbReference type="InterPro" id="IPR025459">
    <property type="entry name" value="DUF4279"/>
</dbReference>
<accession>A0A2C4PMD5</accession>
<name>A0A2C4PMD5_9BACI</name>
<evidence type="ECO:0008006" key="3">
    <source>
        <dbReference type="Google" id="ProtNLM"/>
    </source>
</evidence>